<proteinExistence type="predicted"/>
<sequence length="277" mass="30349">MRVPLKTTVLVTGLGYSFGDVVTDPTIPLQNIKADLLTSSIGISHAFNFFGLSSQALVVFPYAWAKVSGDIEEVSASVSRSGLADMRLRYSVLVFGGEAATLEELRNAKRNTIIGTSINIIAPTGQFFEDKLINLGTNRWSFRPELAISHPIGKRWLADFYSGVWFFTANNSFFPGDVVRTQKPMGAFQAHLSYNINPLFWVALDGTFYAGGKSSLNNIVNDDRAENTRLGITAVVPTGKFSSLKFAFSTGVIVRLGQDFTTLTLGWQKSWVSGLNK</sequence>
<dbReference type="Proteomes" id="UP001597414">
    <property type="component" value="Unassembled WGS sequence"/>
</dbReference>
<keyword evidence="2" id="KW-1185">Reference proteome</keyword>
<dbReference type="InterPro" id="IPR025737">
    <property type="entry name" value="FApF"/>
</dbReference>
<gene>
    <name evidence="1" type="ORF">ACFSKV_19345</name>
</gene>
<dbReference type="Pfam" id="PF13557">
    <property type="entry name" value="Phenol_MetA_deg"/>
    <property type="match status" value="1"/>
</dbReference>
<reference evidence="2" key="1">
    <citation type="journal article" date="2019" name="Int. J. Syst. Evol. Microbiol.">
        <title>The Global Catalogue of Microorganisms (GCM) 10K type strain sequencing project: providing services to taxonomists for standard genome sequencing and annotation.</title>
        <authorList>
            <consortium name="The Broad Institute Genomics Platform"/>
            <consortium name="The Broad Institute Genome Sequencing Center for Infectious Disease"/>
            <person name="Wu L."/>
            <person name="Ma J."/>
        </authorList>
    </citation>
    <scope>NUCLEOTIDE SEQUENCE [LARGE SCALE GENOMIC DNA]</scope>
    <source>
        <strain evidence="2">KCTC 19812</strain>
    </source>
</reference>
<organism evidence="1 2">
    <name type="scientific">Shivajiella indica</name>
    <dbReference type="NCBI Taxonomy" id="872115"/>
    <lineage>
        <taxon>Bacteria</taxon>
        <taxon>Pseudomonadati</taxon>
        <taxon>Bacteroidota</taxon>
        <taxon>Cytophagia</taxon>
        <taxon>Cytophagales</taxon>
        <taxon>Cyclobacteriaceae</taxon>
        <taxon>Shivajiella</taxon>
    </lineage>
</organism>
<accession>A0ABW5BFT2</accession>
<evidence type="ECO:0000313" key="1">
    <source>
        <dbReference type="EMBL" id="MFD2203740.1"/>
    </source>
</evidence>
<dbReference type="RefSeq" id="WP_380806658.1">
    <property type="nucleotide sequence ID" value="NZ_JBHUIV010000034.1"/>
</dbReference>
<name>A0ABW5BFT2_9BACT</name>
<evidence type="ECO:0000313" key="2">
    <source>
        <dbReference type="Proteomes" id="UP001597414"/>
    </source>
</evidence>
<protein>
    <submittedName>
        <fullName evidence="1">Transporter</fullName>
    </submittedName>
</protein>
<dbReference type="EMBL" id="JBHUIV010000034">
    <property type="protein sequence ID" value="MFD2203740.1"/>
    <property type="molecule type" value="Genomic_DNA"/>
</dbReference>
<comment type="caution">
    <text evidence="1">The sequence shown here is derived from an EMBL/GenBank/DDBJ whole genome shotgun (WGS) entry which is preliminary data.</text>
</comment>